<gene>
    <name evidence="5" type="ORF">HEQ75_16785</name>
</gene>
<evidence type="ECO:0000313" key="5">
    <source>
        <dbReference type="EMBL" id="NKC32524.1"/>
    </source>
</evidence>
<evidence type="ECO:0000256" key="2">
    <source>
        <dbReference type="ARBA" id="ARBA00022603"/>
    </source>
</evidence>
<sequence>MTEAPDYPPGLYDLLAWHGLLRPGMRALDLGTGDGALARGLAAQGASVLGLDPDPRALDRARILSPGGNPAFACGLAERTDQPEAAFDLVTAGRAWHWFTRDLAAAEVRRVLKPGGALVLCHYDWVAPPGSVAHATEHLLAALIPSLRLSPGSGFYPAWAEALAGAGLVDCGFGGFDVVRHWDRAAWCAHVAAVAGVGRCKREGVTATLAALLAERFPEGKLPVTWRLFVLWARRA</sequence>
<dbReference type="SUPFAM" id="SSF53335">
    <property type="entry name" value="S-adenosyl-L-methionine-dependent methyltransferases"/>
    <property type="match status" value="1"/>
</dbReference>
<keyword evidence="2 5" id="KW-0489">Methyltransferase</keyword>
<organism evidence="5 6">
    <name type="scientific">Falsiroseomonas selenitidurans</name>
    <dbReference type="NCBI Taxonomy" id="2716335"/>
    <lineage>
        <taxon>Bacteria</taxon>
        <taxon>Pseudomonadati</taxon>
        <taxon>Pseudomonadota</taxon>
        <taxon>Alphaproteobacteria</taxon>
        <taxon>Acetobacterales</taxon>
        <taxon>Roseomonadaceae</taxon>
        <taxon>Falsiroseomonas</taxon>
    </lineage>
</organism>
<evidence type="ECO:0000256" key="1">
    <source>
        <dbReference type="ARBA" id="ARBA00008361"/>
    </source>
</evidence>
<dbReference type="PANTHER" id="PTHR44942:SF4">
    <property type="entry name" value="METHYLTRANSFERASE TYPE 11 DOMAIN-CONTAINING PROTEIN"/>
    <property type="match status" value="1"/>
</dbReference>
<evidence type="ECO:0000313" key="6">
    <source>
        <dbReference type="Proteomes" id="UP000787635"/>
    </source>
</evidence>
<reference evidence="5 6" key="1">
    <citation type="submission" date="2020-03" db="EMBL/GenBank/DDBJ databases">
        <title>Roseomonas selenitidurans sp. nov. isolated from urban soil.</title>
        <authorList>
            <person name="Liu H."/>
        </authorList>
    </citation>
    <scope>NUCLEOTIDE SEQUENCE [LARGE SCALE GENOMIC DNA]</scope>
    <source>
        <strain evidence="5 6">BU-1</strain>
    </source>
</reference>
<dbReference type="InterPro" id="IPR029063">
    <property type="entry name" value="SAM-dependent_MTases_sf"/>
</dbReference>
<name>A0ABX1E5P6_9PROT</name>
<dbReference type="EMBL" id="JAAVNE010000028">
    <property type="protein sequence ID" value="NKC32524.1"/>
    <property type="molecule type" value="Genomic_DNA"/>
</dbReference>
<keyword evidence="6" id="KW-1185">Reference proteome</keyword>
<dbReference type="GO" id="GO:0032259">
    <property type="term" value="P:methylation"/>
    <property type="evidence" value="ECO:0007669"/>
    <property type="project" value="UniProtKB-KW"/>
</dbReference>
<evidence type="ECO:0000256" key="3">
    <source>
        <dbReference type="ARBA" id="ARBA00022679"/>
    </source>
</evidence>
<proteinExistence type="inferred from homology"/>
<dbReference type="RefSeq" id="WP_168032723.1">
    <property type="nucleotide sequence ID" value="NZ_JAAVNE010000028.1"/>
</dbReference>
<dbReference type="Pfam" id="PF08241">
    <property type="entry name" value="Methyltransf_11"/>
    <property type="match status" value="1"/>
</dbReference>
<dbReference type="CDD" id="cd02440">
    <property type="entry name" value="AdoMet_MTases"/>
    <property type="match status" value="1"/>
</dbReference>
<evidence type="ECO:0000259" key="4">
    <source>
        <dbReference type="Pfam" id="PF08241"/>
    </source>
</evidence>
<comment type="similarity">
    <text evidence="1">Belongs to the methyltransferase superfamily.</text>
</comment>
<keyword evidence="3" id="KW-0808">Transferase</keyword>
<dbReference type="PANTHER" id="PTHR44942">
    <property type="entry name" value="METHYLTRANSF_11 DOMAIN-CONTAINING PROTEIN"/>
    <property type="match status" value="1"/>
</dbReference>
<protein>
    <submittedName>
        <fullName evidence="5">Class I SAM-dependent methyltransferase</fullName>
    </submittedName>
</protein>
<feature type="domain" description="Methyltransferase type 11" evidence="4">
    <location>
        <begin position="28"/>
        <end position="120"/>
    </location>
</feature>
<dbReference type="Proteomes" id="UP000787635">
    <property type="component" value="Unassembled WGS sequence"/>
</dbReference>
<dbReference type="InterPro" id="IPR013216">
    <property type="entry name" value="Methyltransf_11"/>
</dbReference>
<dbReference type="Gene3D" id="3.40.50.150">
    <property type="entry name" value="Vaccinia Virus protein VP39"/>
    <property type="match status" value="1"/>
</dbReference>
<accession>A0ABX1E5P6</accession>
<comment type="caution">
    <text evidence="5">The sequence shown here is derived from an EMBL/GenBank/DDBJ whole genome shotgun (WGS) entry which is preliminary data.</text>
</comment>
<dbReference type="InterPro" id="IPR051052">
    <property type="entry name" value="Diverse_substrate_MTase"/>
</dbReference>
<dbReference type="GO" id="GO:0008168">
    <property type="term" value="F:methyltransferase activity"/>
    <property type="evidence" value="ECO:0007669"/>
    <property type="project" value="UniProtKB-KW"/>
</dbReference>